<dbReference type="Proteomes" id="UP001597286">
    <property type="component" value="Unassembled WGS sequence"/>
</dbReference>
<keyword evidence="1" id="KW-0812">Transmembrane</keyword>
<comment type="caution">
    <text evidence="2">The sequence shown here is derived from an EMBL/GenBank/DDBJ whole genome shotgun (WGS) entry which is preliminary data.</text>
</comment>
<feature type="transmembrane region" description="Helical" evidence="1">
    <location>
        <begin position="107"/>
        <end position="131"/>
    </location>
</feature>
<reference evidence="3" key="1">
    <citation type="journal article" date="2019" name="Int. J. Syst. Evol. Microbiol.">
        <title>The Global Catalogue of Microorganisms (GCM) 10K type strain sequencing project: providing services to taxonomists for standard genome sequencing and annotation.</title>
        <authorList>
            <consortium name="The Broad Institute Genomics Platform"/>
            <consortium name="The Broad Institute Genome Sequencing Center for Infectious Disease"/>
            <person name="Wu L."/>
            <person name="Ma J."/>
        </authorList>
    </citation>
    <scope>NUCLEOTIDE SEQUENCE [LARGE SCALE GENOMIC DNA]</scope>
    <source>
        <strain evidence="3">DT72</strain>
    </source>
</reference>
<accession>A0ABW4P5S1</accession>
<organism evidence="2 3">
    <name type="scientific">Rhodococcus gannanensis</name>
    <dbReference type="NCBI Taxonomy" id="1960308"/>
    <lineage>
        <taxon>Bacteria</taxon>
        <taxon>Bacillati</taxon>
        <taxon>Actinomycetota</taxon>
        <taxon>Actinomycetes</taxon>
        <taxon>Mycobacteriales</taxon>
        <taxon>Nocardiaceae</taxon>
        <taxon>Rhodococcus</taxon>
    </lineage>
</organism>
<gene>
    <name evidence="2" type="ORF">ACFSJG_13905</name>
</gene>
<proteinExistence type="predicted"/>
<keyword evidence="1" id="KW-0472">Membrane</keyword>
<evidence type="ECO:0008006" key="4">
    <source>
        <dbReference type="Google" id="ProtNLM"/>
    </source>
</evidence>
<sequence>MTATITRAVFTGVLAAVGAGLVVGVVGRILMRATTLLAGGTPGFSWSGSASVVVVYAVAMIPGAIVAALTTRRGSTLPLVAGAVLLCFPAVGIASEEVGYLGDLGPVRLAAVLVCGTAVFGTLALLPLVTLRLVRLATATRVPAS</sequence>
<keyword evidence="3" id="KW-1185">Reference proteome</keyword>
<name>A0ABW4P5S1_9NOCA</name>
<evidence type="ECO:0000256" key="1">
    <source>
        <dbReference type="SAM" id="Phobius"/>
    </source>
</evidence>
<evidence type="ECO:0000313" key="3">
    <source>
        <dbReference type="Proteomes" id="UP001597286"/>
    </source>
</evidence>
<keyword evidence="1" id="KW-1133">Transmembrane helix</keyword>
<feature type="transmembrane region" description="Helical" evidence="1">
    <location>
        <begin position="76"/>
        <end position="95"/>
    </location>
</feature>
<dbReference type="RefSeq" id="WP_378485785.1">
    <property type="nucleotide sequence ID" value="NZ_JBHUFB010000010.1"/>
</dbReference>
<protein>
    <recommendedName>
        <fullName evidence="4">Major facilitator superfamily (MFS) profile domain-containing protein</fullName>
    </recommendedName>
</protein>
<feature type="transmembrane region" description="Helical" evidence="1">
    <location>
        <begin position="48"/>
        <end position="69"/>
    </location>
</feature>
<dbReference type="EMBL" id="JBHUFB010000010">
    <property type="protein sequence ID" value="MFD1813314.1"/>
    <property type="molecule type" value="Genomic_DNA"/>
</dbReference>
<evidence type="ECO:0000313" key="2">
    <source>
        <dbReference type="EMBL" id="MFD1813314.1"/>
    </source>
</evidence>